<dbReference type="InterPro" id="IPR052159">
    <property type="entry name" value="Competence_DNA_uptake"/>
</dbReference>
<evidence type="ECO:0000256" key="1">
    <source>
        <dbReference type="SAM" id="SignalP"/>
    </source>
</evidence>
<dbReference type="Proteomes" id="UP000730618">
    <property type="component" value="Unassembled WGS sequence"/>
</dbReference>
<evidence type="ECO:0000313" key="4">
    <source>
        <dbReference type="Proteomes" id="UP000730618"/>
    </source>
</evidence>
<feature type="signal peptide" evidence="1">
    <location>
        <begin position="1"/>
        <end position="28"/>
    </location>
</feature>
<dbReference type="PANTHER" id="PTHR30619">
    <property type="entry name" value="DNA INTERNALIZATION/COMPETENCE PROTEIN COMEC/REC2"/>
    <property type="match status" value="1"/>
</dbReference>
<feature type="chain" id="PRO_5045158291" description="Metallo-beta-lactamase domain-containing protein" evidence="1">
    <location>
        <begin position="29"/>
        <end position="334"/>
    </location>
</feature>
<dbReference type="Pfam" id="PF00753">
    <property type="entry name" value="Lactamase_B"/>
    <property type="match status" value="1"/>
</dbReference>
<feature type="domain" description="Metallo-beta-lactamase" evidence="2">
    <location>
        <begin position="81"/>
        <end position="287"/>
    </location>
</feature>
<keyword evidence="4" id="KW-1185">Reference proteome</keyword>
<comment type="caution">
    <text evidence="3">The sequence shown here is derived from an EMBL/GenBank/DDBJ whole genome shotgun (WGS) entry which is preliminary data.</text>
</comment>
<dbReference type="PANTHER" id="PTHR30619:SF7">
    <property type="entry name" value="BETA-LACTAMASE DOMAIN PROTEIN"/>
    <property type="match status" value="1"/>
</dbReference>
<dbReference type="EMBL" id="CAJVCE010000001">
    <property type="protein sequence ID" value="CAG7617927.1"/>
    <property type="molecule type" value="Genomic_DNA"/>
</dbReference>
<name>A0ABM8VB03_9BACL</name>
<reference evidence="3 4" key="1">
    <citation type="submission" date="2021-06" db="EMBL/GenBank/DDBJ databases">
        <authorList>
            <person name="Criscuolo A."/>
        </authorList>
    </citation>
    <scope>NUCLEOTIDE SEQUENCE [LARGE SCALE GENOMIC DNA]</scope>
    <source>
        <strain evidence="4">CIP 111802</strain>
    </source>
</reference>
<dbReference type="InterPro" id="IPR035681">
    <property type="entry name" value="ComA-like_MBL"/>
</dbReference>
<dbReference type="InterPro" id="IPR001279">
    <property type="entry name" value="Metallo-B-lactamas"/>
</dbReference>
<sequence>MKLPIQKHGVKVAGAVAISALLITAACAKVNPEPKQAAAPMQQEDKKQEVPLRTGEVFDKEKYKGLLTIRYFDLKDQKVGTGDSILITSPEGKTMLIDAGIADTGWQVVRYLDQLGIETLDIALNTHPHTDHIGGYAEILKKKDAKAFYMENLPFPSSGAYRNVMAQVEKKKIPITMLEEGDTFELGNDLKFEVFSPKKGALPAAVTNYDTATLNFFSLVIKMTYKDNTFLFPADIYKDKEMELVTLHGKKFDTDFVHAPHHGSSTSSSPTFIDAVTPKVAVISMNLFSRGEVLKVYEKKGTDVYATGLNGNILITSDGKNMKVIAEKDRPATK</sequence>
<keyword evidence="1" id="KW-0732">Signal</keyword>
<accession>A0ABM8VB03</accession>
<dbReference type="SMART" id="SM00849">
    <property type="entry name" value="Lactamase_B"/>
    <property type="match status" value="1"/>
</dbReference>
<proteinExistence type="predicted"/>
<dbReference type="PROSITE" id="PS51257">
    <property type="entry name" value="PROKAR_LIPOPROTEIN"/>
    <property type="match status" value="1"/>
</dbReference>
<dbReference type="RefSeq" id="WP_218096828.1">
    <property type="nucleotide sequence ID" value="NZ_CAJVCE010000001.1"/>
</dbReference>
<organism evidence="3 4">
    <name type="scientific">Paenibacillus allorhizosphaerae</name>
    <dbReference type="NCBI Taxonomy" id="2849866"/>
    <lineage>
        <taxon>Bacteria</taxon>
        <taxon>Bacillati</taxon>
        <taxon>Bacillota</taxon>
        <taxon>Bacilli</taxon>
        <taxon>Bacillales</taxon>
        <taxon>Paenibacillaceae</taxon>
        <taxon>Paenibacillus</taxon>
    </lineage>
</organism>
<protein>
    <recommendedName>
        <fullName evidence="2">Metallo-beta-lactamase domain-containing protein</fullName>
    </recommendedName>
</protein>
<gene>
    <name evidence="3" type="ORF">PAECIP111802_00466</name>
</gene>
<evidence type="ECO:0000313" key="3">
    <source>
        <dbReference type="EMBL" id="CAG7617927.1"/>
    </source>
</evidence>
<evidence type="ECO:0000259" key="2">
    <source>
        <dbReference type="SMART" id="SM00849"/>
    </source>
</evidence>
<dbReference type="CDD" id="cd07731">
    <property type="entry name" value="ComA-like_MBL-fold"/>
    <property type="match status" value="1"/>
</dbReference>